<evidence type="ECO:0000256" key="2">
    <source>
        <dbReference type="ARBA" id="ARBA00022515"/>
    </source>
</evidence>
<name>A0ABS7ZW35_9GAMM</name>
<comment type="caution">
    <text evidence="11">The sequence shown here is derived from an EMBL/GenBank/DDBJ whole genome shotgun (WGS) entry which is preliminary data.</text>
</comment>
<evidence type="ECO:0000256" key="9">
    <source>
        <dbReference type="ARBA" id="ARBA00023163"/>
    </source>
</evidence>
<sequence>MTSPVELIKSRLDIVKVAQSLGIEAATYKKNICCPLHDDSTPSFRFYEGADGGSFVCFSHCDLSRKHGNDMFALVMAINGVDFKGALAYLASLSGVELSRKKKSPADEALGLAQYFFRKNLPESGVEEYLASRGFCAAVIEKFGIGYAPPGSRLARYGHQQIEGLLEVGLVREMDGHGVSDLLRRRLTIPIHDRHGGLAGFAGRLFGDPSHGDRKYMNSPESRLFKKGDLLYNMHRCRRGQTLIVTEGYLDVMALDQVGFHNSVCTMGTALTESHISSLVEFSDDLVFMFDGDKAGKRAAWAAATHLICHTDKPISFRFALLDSVDPHEYLSTHSPADMEALLDAAPPLSDFITREIEALSDCHGDRPEDLMRLLSRFEDFINRAPSGIFRDILADRVASITKAHARRIPLLELSSRDQAFIAAIEELASSFGYDSSVLSTDKSRITFKCDGAGQISES</sequence>
<keyword evidence="9" id="KW-0804">Transcription</keyword>
<dbReference type="InterPro" id="IPR002694">
    <property type="entry name" value="Znf_CHC2"/>
</dbReference>
<evidence type="ECO:0000256" key="6">
    <source>
        <dbReference type="ARBA" id="ARBA00022723"/>
    </source>
</evidence>
<reference evidence="11 12" key="1">
    <citation type="submission" date="2020-12" db="EMBL/GenBank/DDBJ databases">
        <title>Novel Thalassolituus-related marine hydrocarbonoclastic bacteria mediated algae-derived hydrocarbons mineralization in twilight zone of the northern South China Sea.</title>
        <authorList>
            <person name="Dong C."/>
        </authorList>
    </citation>
    <scope>NUCLEOTIDE SEQUENCE [LARGE SCALE GENOMIC DNA]</scope>
    <source>
        <strain evidence="11 12">IMCC1826</strain>
    </source>
</reference>
<evidence type="ECO:0000256" key="1">
    <source>
        <dbReference type="ARBA" id="ARBA00022478"/>
    </source>
</evidence>
<keyword evidence="12" id="KW-1185">Reference proteome</keyword>
<dbReference type="RefSeq" id="WP_225677363.1">
    <property type="nucleotide sequence ID" value="NZ_JAEDAH010000105.1"/>
</dbReference>
<dbReference type="PANTHER" id="PTHR30313:SF2">
    <property type="entry name" value="DNA PRIMASE"/>
    <property type="match status" value="1"/>
</dbReference>
<dbReference type="Pfam" id="PF08275">
    <property type="entry name" value="DNAG_N"/>
    <property type="match status" value="1"/>
</dbReference>
<keyword evidence="1" id="KW-0240">DNA-directed RNA polymerase</keyword>
<keyword evidence="8" id="KW-0862">Zinc</keyword>
<dbReference type="InterPro" id="IPR034151">
    <property type="entry name" value="TOPRIM_DnaG_bac"/>
</dbReference>
<dbReference type="SMART" id="SM00493">
    <property type="entry name" value="TOPRIM"/>
    <property type="match status" value="1"/>
</dbReference>
<dbReference type="SMART" id="SM00400">
    <property type="entry name" value="ZnF_CHCC"/>
    <property type="match status" value="1"/>
</dbReference>
<keyword evidence="5" id="KW-0235">DNA replication</keyword>
<organism evidence="11 12">
    <name type="scientific">Thalassolituus marinus</name>
    <dbReference type="NCBI Taxonomy" id="671053"/>
    <lineage>
        <taxon>Bacteria</taxon>
        <taxon>Pseudomonadati</taxon>
        <taxon>Pseudomonadota</taxon>
        <taxon>Gammaproteobacteria</taxon>
        <taxon>Oceanospirillales</taxon>
        <taxon>Oceanospirillaceae</taxon>
        <taxon>Thalassolituus</taxon>
    </lineage>
</organism>
<dbReference type="CDD" id="cd03364">
    <property type="entry name" value="TOPRIM_DnaG_primases"/>
    <property type="match status" value="1"/>
</dbReference>
<evidence type="ECO:0000256" key="8">
    <source>
        <dbReference type="ARBA" id="ARBA00022833"/>
    </source>
</evidence>
<dbReference type="EMBL" id="JAEDAH010000105">
    <property type="protein sequence ID" value="MCA6065433.1"/>
    <property type="molecule type" value="Genomic_DNA"/>
</dbReference>
<keyword evidence="2" id="KW-0639">Primosome</keyword>
<protein>
    <submittedName>
        <fullName evidence="11">Toprim domain-containing protein</fullName>
    </submittedName>
</protein>
<dbReference type="SUPFAM" id="SSF56731">
    <property type="entry name" value="DNA primase core"/>
    <property type="match status" value="1"/>
</dbReference>
<dbReference type="InterPro" id="IPR037068">
    <property type="entry name" value="DNA_primase_core_N_sf"/>
</dbReference>
<dbReference type="Pfam" id="PF13155">
    <property type="entry name" value="Toprim_2"/>
    <property type="match status" value="1"/>
</dbReference>
<gene>
    <name evidence="11" type="ORF">I9W95_17685</name>
</gene>
<dbReference type="PANTHER" id="PTHR30313">
    <property type="entry name" value="DNA PRIMASE"/>
    <property type="match status" value="1"/>
</dbReference>
<dbReference type="Proteomes" id="UP000714380">
    <property type="component" value="Unassembled WGS sequence"/>
</dbReference>
<dbReference type="Gene3D" id="3.90.980.10">
    <property type="entry name" value="DNA primase, catalytic core, N-terminal domain"/>
    <property type="match status" value="1"/>
</dbReference>
<evidence type="ECO:0000256" key="3">
    <source>
        <dbReference type="ARBA" id="ARBA00022679"/>
    </source>
</evidence>
<dbReference type="InterPro" id="IPR006171">
    <property type="entry name" value="TOPRIM_dom"/>
</dbReference>
<dbReference type="PROSITE" id="PS50880">
    <property type="entry name" value="TOPRIM"/>
    <property type="match status" value="1"/>
</dbReference>
<dbReference type="Pfam" id="PF01807">
    <property type="entry name" value="Zn_ribbon_DnaG"/>
    <property type="match status" value="1"/>
</dbReference>
<dbReference type="SUPFAM" id="SSF57783">
    <property type="entry name" value="Zinc beta-ribbon"/>
    <property type="match status" value="1"/>
</dbReference>
<dbReference type="Gene3D" id="3.40.1360.10">
    <property type="match status" value="1"/>
</dbReference>
<dbReference type="InterPro" id="IPR036977">
    <property type="entry name" value="DNA_primase_Znf_CHC2"/>
</dbReference>
<evidence type="ECO:0000256" key="4">
    <source>
        <dbReference type="ARBA" id="ARBA00022695"/>
    </source>
</evidence>
<dbReference type="Gene3D" id="3.90.580.10">
    <property type="entry name" value="Zinc finger, CHC2-type domain"/>
    <property type="match status" value="1"/>
</dbReference>
<keyword evidence="4" id="KW-0548">Nucleotidyltransferase</keyword>
<evidence type="ECO:0000313" key="11">
    <source>
        <dbReference type="EMBL" id="MCA6065433.1"/>
    </source>
</evidence>
<accession>A0ABS7ZW35</accession>
<keyword evidence="6" id="KW-0479">Metal-binding</keyword>
<keyword evidence="7" id="KW-0863">Zinc-finger</keyword>
<proteinExistence type="predicted"/>
<dbReference type="InterPro" id="IPR050219">
    <property type="entry name" value="DnaG_primase"/>
</dbReference>
<feature type="domain" description="Toprim" evidence="10">
    <location>
        <begin position="241"/>
        <end position="322"/>
    </location>
</feature>
<evidence type="ECO:0000313" key="12">
    <source>
        <dbReference type="Proteomes" id="UP000714380"/>
    </source>
</evidence>
<dbReference type="InterPro" id="IPR013264">
    <property type="entry name" value="DNAG_N"/>
</dbReference>
<evidence type="ECO:0000259" key="10">
    <source>
        <dbReference type="PROSITE" id="PS50880"/>
    </source>
</evidence>
<evidence type="ECO:0000256" key="7">
    <source>
        <dbReference type="ARBA" id="ARBA00022771"/>
    </source>
</evidence>
<evidence type="ECO:0000256" key="5">
    <source>
        <dbReference type="ARBA" id="ARBA00022705"/>
    </source>
</evidence>
<keyword evidence="3" id="KW-0808">Transferase</keyword>